<dbReference type="Proteomes" id="UP001474120">
    <property type="component" value="Unassembled WGS sequence"/>
</dbReference>
<evidence type="ECO:0000313" key="2">
    <source>
        <dbReference type="EMBL" id="MEL4454496.1"/>
    </source>
</evidence>
<sequence>MYKEKRNILLSVFLFLQIGLVAVLSNYPEYIEKVYVNGLYPKISSVLRFLLGWIPFSIGDIVYALLIFLIIRFLVMLGLNKKKNRISLILGFTAGISVFYFFFYTLWGLNYSRSPLSNRLALEKEAFNISQLEEVTEKILFKTTLLQHQLSPHDSVAVEVPYTKNEIMALTKGGYEQLAKQFDFLQYKRPSLKKSLFSLPLTYMGFSGYFNPLSGEAQIDYLIPKINLPFTCSHEVAHQLGIASESEANFVGFLASAKHKDPYFQYAGYLLVLRYALIDIRRYDQEIFEMYLKKVPKGVLKNIRESDEFWKKYKNPLEPVFKTFYDNYLKYNQQEDGLESYNQIMDLVISYDKKYTLNFN</sequence>
<gene>
    <name evidence="2" type="ORF">AABB81_01215</name>
</gene>
<dbReference type="InterPro" id="IPR024294">
    <property type="entry name" value="DUF3810"/>
</dbReference>
<dbReference type="Pfam" id="PF12725">
    <property type="entry name" value="DUF3810"/>
    <property type="match status" value="1"/>
</dbReference>
<keyword evidence="1" id="KW-0472">Membrane</keyword>
<reference evidence="2 3" key="1">
    <citation type="submission" date="2024-04" db="EMBL/GenBank/DDBJ databases">
        <title>whole genome sequencing of Lutimonas vermicola strain IMCC1616.</title>
        <authorList>
            <person name="Bae S.S."/>
        </authorList>
    </citation>
    <scope>NUCLEOTIDE SEQUENCE [LARGE SCALE GENOMIC DNA]</scope>
    <source>
        <strain evidence="2 3">IMCC1616</strain>
    </source>
</reference>
<feature type="transmembrane region" description="Helical" evidence="1">
    <location>
        <begin position="86"/>
        <end position="107"/>
    </location>
</feature>
<evidence type="ECO:0000313" key="3">
    <source>
        <dbReference type="Proteomes" id="UP001474120"/>
    </source>
</evidence>
<dbReference type="RefSeq" id="WP_342158049.1">
    <property type="nucleotide sequence ID" value="NZ_JBCDNA010000001.1"/>
</dbReference>
<keyword evidence="3" id="KW-1185">Reference proteome</keyword>
<keyword evidence="1" id="KW-1133">Transmembrane helix</keyword>
<protein>
    <submittedName>
        <fullName evidence="2">DUF3810 domain-containing protein</fullName>
    </submittedName>
</protein>
<feature type="transmembrane region" description="Helical" evidence="1">
    <location>
        <begin position="49"/>
        <end position="74"/>
    </location>
</feature>
<comment type="caution">
    <text evidence="2">The sequence shown here is derived from an EMBL/GenBank/DDBJ whole genome shotgun (WGS) entry which is preliminary data.</text>
</comment>
<name>A0ABU9KZI4_9FLAO</name>
<accession>A0ABU9KZI4</accession>
<proteinExistence type="predicted"/>
<evidence type="ECO:0000256" key="1">
    <source>
        <dbReference type="SAM" id="Phobius"/>
    </source>
</evidence>
<dbReference type="EMBL" id="JBCDNA010000001">
    <property type="protein sequence ID" value="MEL4454496.1"/>
    <property type="molecule type" value="Genomic_DNA"/>
</dbReference>
<keyword evidence="1" id="KW-0812">Transmembrane</keyword>
<organism evidence="2 3">
    <name type="scientific">Lutimonas vermicola</name>
    <dbReference type="NCBI Taxonomy" id="414288"/>
    <lineage>
        <taxon>Bacteria</taxon>
        <taxon>Pseudomonadati</taxon>
        <taxon>Bacteroidota</taxon>
        <taxon>Flavobacteriia</taxon>
        <taxon>Flavobacteriales</taxon>
        <taxon>Flavobacteriaceae</taxon>
        <taxon>Lutimonas</taxon>
    </lineage>
</organism>